<evidence type="ECO:0000313" key="2">
    <source>
        <dbReference type="EMBL" id="KAK4309442.1"/>
    </source>
</evidence>
<feature type="region of interest" description="Disordered" evidence="1">
    <location>
        <begin position="144"/>
        <end position="178"/>
    </location>
</feature>
<dbReference type="AlphaFoldDB" id="A0AAE1PLV9"/>
<dbReference type="InterPro" id="IPR036423">
    <property type="entry name" value="SOD-like_Cu/Zn_dom_sf"/>
</dbReference>
<reference evidence="2" key="1">
    <citation type="submission" date="2023-11" db="EMBL/GenBank/DDBJ databases">
        <title>Genome assemblies of two species of porcelain crab, Petrolisthes cinctipes and Petrolisthes manimaculis (Anomura: Porcellanidae).</title>
        <authorList>
            <person name="Angst P."/>
        </authorList>
    </citation>
    <scope>NUCLEOTIDE SEQUENCE</scope>
    <source>
        <strain evidence="2">PB745_02</strain>
        <tissue evidence="2">Gill</tissue>
    </source>
</reference>
<feature type="region of interest" description="Disordered" evidence="1">
    <location>
        <begin position="444"/>
        <end position="465"/>
    </location>
</feature>
<evidence type="ECO:0000313" key="3">
    <source>
        <dbReference type="Proteomes" id="UP001292094"/>
    </source>
</evidence>
<accession>A0AAE1PLV9</accession>
<protein>
    <submittedName>
        <fullName evidence="2">Uncharacterized protein</fullName>
    </submittedName>
</protein>
<evidence type="ECO:0000256" key="1">
    <source>
        <dbReference type="SAM" id="MobiDB-lite"/>
    </source>
</evidence>
<gene>
    <name evidence="2" type="ORF">Pmani_018939</name>
</gene>
<dbReference type="GO" id="GO:0046872">
    <property type="term" value="F:metal ion binding"/>
    <property type="evidence" value="ECO:0007669"/>
    <property type="project" value="InterPro"/>
</dbReference>
<dbReference type="Proteomes" id="UP001292094">
    <property type="component" value="Unassembled WGS sequence"/>
</dbReference>
<name>A0AAE1PLV9_9EUCA</name>
<dbReference type="PANTHER" id="PTHR20910">
    <property type="entry name" value="AGAP001623-PA"/>
    <property type="match status" value="1"/>
</dbReference>
<feature type="compositionally biased region" description="Low complexity" evidence="1">
    <location>
        <begin position="144"/>
        <end position="155"/>
    </location>
</feature>
<feature type="compositionally biased region" description="Polar residues" evidence="1">
    <location>
        <begin position="166"/>
        <end position="178"/>
    </location>
</feature>
<dbReference type="Gene3D" id="2.60.40.200">
    <property type="entry name" value="Superoxide dismutase, copper/zinc binding domain"/>
    <property type="match status" value="1"/>
</dbReference>
<dbReference type="PANTHER" id="PTHR20910:SF1">
    <property type="entry name" value="SUPEROXIDE DISMUTASE COPPER_ZINC BINDING DOMAIN-CONTAINING PROTEIN"/>
    <property type="match status" value="1"/>
</dbReference>
<keyword evidence="3" id="KW-1185">Reference proteome</keyword>
<organism evidence="2 3">
    <name type="scientific">Petrolisthes manimaculis</name>
    <dbReference type="NCBI Taxonomy" id="1843537"/>
    <lineage>
        <taxon>Eukaryota</taxon>
        <taxon>Metazoa</taxon>
        <taxon>Ecdysozoa</taxon>
        <taxon>Arthropoda</taxon>
        <taxon>Crustacea</taxon>
        <taxon>Multicrustacea</taxon>
        <taxon>Malacostraca</taxon>
        <taxon>Eumalacostraca</taxon>
        <taxon>Eucarida</taxon>
        <taxon>Decapoda</taxon>
        <taxon>Pleocyemata</taxon>
        <taxon>Anomura</taxon>
        <taxon>Galatheoidea</taxon>
        <taxon>Porcellanidae</taxon>
        <taxon>Petrolisthes</taxon>
    </lineage>
</organism>
<dbReference type="InterPro" id="IPR053257">
    <property type="entry name" value="Cu-only_SOD"/>
</dbReference>
<proteinExistence type="predicted"/>
<dbReference type="SUPFAM" id="SSF49329">
    <property type="entry name" value="Cu,Zn superoxide dismutase-like"/>
    <property type="match status" value="1"/>
</dbReference>
<dbReference type="GO" id="GO:0006801">
    <property type="term" value="P:superoxide metabolic process"/>
    <property type="evidence" value="ECO:0007669"/>
    <property type="project" value="InterPro"/>
</dbReference>
<sequence length="489" mass="53753">MGLRGHVGFMESGGDGQEVVVAASIKGTVKGEAFVWKVYSTPLPPYSKCIPQNYGHEILDLSGRHGLLASDTVVGVGTLDLWHLLERPLVLKSPTTLRVVCSTLSPTTPLLTFTATFLSHQLSGQLTFRQLEVDGRSVTGVRSSLFLPSSSPQQQDTPISPHDDPQTSLHQHHPTTSSLLLRNSTKKLKIKHIKDPSDLSLLQHPVSLTWRLFNRRGESEEDMKRQEQSGCNSLEQFPGWLLHESLHPVPVTTSTHVNLHYHLETLPYLHKVMGSGPVWVVVYAGQVVVGCSQLLHPQPRRASAIFTPINPSKVSGQIEVYQVSPLDPTKLSINLTLPARDAVAFGIDSRATEGSSCRGLSGRFYEPSAVDLDLTPAPQMGTKDLYPAGDLSGKFGTLAGLRHATATLLDPTIKLFGSYSVIGRGVAIYDNSWHVVACADIQQDKSRQDNNRLHSKAAQSRTIIHHHANNRIRQKREESQQQEQEVVHG</sequence>
<comment type="caution">
    <text evidence="2">The sequence shown here is derived from an EMBL/GenBank/DDBJ whole genome shotgun (WGS) entry which is preliminary data.</text>
</comment>
<dbReference type="EMBL" id="JAWZYT010001752">
    <property type="protein sequence ID" value="KAK4309442.1"/>
    <property type="molecule type" value="Genomic_DNA"/>
</dbReference>